<dbReference type="EMBL" id="JBHRZI010000008">
    <property type="protein sequence ID" value="MFC3890994.1"/>
    <property type="molecule type" value="Genomic_DNA"/>
</dbReference>
<keyword evidence="8" id="KW-0961">Cell wall biogenesis/degradation</keyword>
<dbReference type="InterPro" id="IPR009045">
    <property type="entry name" value="Zn_M74/Hedgehog-like"/>
</dbReference>
<proteinExistence type="predicted"/>
<keyword evidence="5" id="KW-0862">Zinc</keyword>
<protein>
    <recommendedName>
        <fullName evidence="11">D-alanyl-D-alanine dipeptidase</fullName>
    </recommendedName>
</protein>
<dbReference type="Gene3D" id="3.30.1380.10">
    <property type="match status" value="1"/>
</dbReference>
<dbReference type="Proteomes" id="UP001595690">
    <property type="component" value="Unassembled WGS sequence"/>
</dbReference>
<keyword evidence="4" id="KW-0378">Hydrolase</keyword>
<dbReference type="InterPro" id="IPR000755">
    <property type="entry name" value="A_A_dipeptidase"/>
</dbReference>
<keyword evidence="10" id="KW-1185">Reference proteome</keyword>
<evidence type="ECO:0000313" key="9">
    <source>
        <dbReference type="EMBL" id="MFC3890994.1"/>
    </source>
</evidence>
<evidence type="ECO:0000256" key="1">
    <source>
        <dbReference type="ARBA" id="ARBA00001362"/>
    </source>
</evidence>
<dbReference type="PANTHER" id="PTHR43126:SF2">
    <property type="entry name" value="D-ALANYL-D-ALANINE DIPEPTIDASE"/>
    <property type="match status" value="1"/>
</dbReference>
<evidence type="ECO:0000256" key="6">
    <source>
        <dbReference type="ARBA" id="ARBA00022997"/>
    </source>
</evidence>
<keyword evidence="3" id="KW-0479">Metal-binding</keyword>
<reference evidence="10" key="1">
    <citation type="journal article" date="2019" name="Int. J. Syst. Evol. Microbiol.">
        <title>The Global Catalogue of Microorganisms (GCM) 10K type strain sequencing project: providing services to taxonomists for standard genome sequencing and annotation.</title>
        <authorList>
            <consortium name="The Broad Institute Genomics Platform"/>
            <consortium name="The Broad Institute Genome Sequencing Center for Infectious Disease"/>
            <person name="Wu L."/>
            <person name="Ma J."/>
        </authorList>
    </citation>
    <scope>NUCLEOTIDE SEQUENCE [LARGE SCALE GENOMIC DNA]</scope>
    <source>
        <strain evidence="10">CGMCC 4.7405</strain>
    </source>
</reference>
<organism evidence="9 10">
    <name type="scientific">Lentzea rhizosphaerae</name>
    <dbReference type="NCBI Taxonomy" id="2041025"/>
    <lineage>
        <taxon>Bacteria</taxon>
        <taxon>Bacillati</taxon>
        <taxon>Actinomycetota</taxon>
        <taxon>Actinomycetes</taxon>
        <taxon>Pseudonocardiales</taxon>
        <taxon>Pseudonocardiaceae</taxon>
        <taxon>Lentzea</taxon>
    </lineage>
</organism>
<evidence type="ECO:0000256" key="7">
    <source>
        <dbReference type="ARBA" id="ARBA00023049"/>
    </source>
</evidence>
<name>A0ABV8BN21_9PSEU</name>
<dbReference type="SUPFAM" id="SSF55166">
    <property type="entry name" value="Hedgehog/DD-peptidase"/>
    <property type="match status" value="1"/>
</dbReference>
<comment type="catalytic activity">
    <reaction evidence="1">
        <text>D-alanyl-D-alanine + H2O = 2 D-alanine</text>
        <dbReference type="Rhea" id="RHEA:20661"/>
        <dbReference type="ChEBI" id="CHEBI:15377"/>
        <dbReference type="ChEBI" id="CHEBI:57416"/>
        <dbReference type="ChEBI" id="CHEBI:57822"/>
        <dbReference type="EC" id="3.4.13.22"/>
    </reaction>
</comment>
<dbReference type="RefSeq" id="WP_382369913.1">
    <property type="nucleotide sequence ID" value="NZ_JBHRZI010000008.1"/>
</dbReference>
<evidence type="ECO:0008006" key="11">
    <source>
        <dbReference type="Google" id="ProtNLM"/>
    </source>
</evidence>
<evidence type="ECO:0000256" key="2">
    <source>
        <dbReference type="ARBA" id="ARBA00022670"/>
    </source>
</evidence>
<accession>A0ABV8BN21</accession>
<evidence type="ECO:0000256" key="8">
    <source>
        <dbReference type="ARBA" id="ARBA00023316"/>
    </source>
</evidence>
<keyword evidence="2" id="KW-0645">Protease</keyword>
<evidence type="ECO:0000256" key="4">
    <source>
        <dbReference type="ARBA" id="ARBA00022801"/>
    </source>
</evidence>
<keyword evidence="7" id="KW-0482">Metalloprotease</keyword>
<evidence type="ECO:0000313" key="10">
    <source>
        <dbReference type="Proteomes" id="UP001595690"/>
    </source>
</evidence>
<comment type="caution">
    <text evidence="9">The sequence shown here is derived from an EMBL/GenBank/DDBJ whole genome shotgun (WGS) entry which is preliminary data.</text>
</comment>
<sequence>MIVLPPDPCLAGVPVRDNGEVLVEVRTSAPLRTAGPVHLRSGLVDRLVTAQTLLPREVRLLIVDGYRPPALPCRNLACALDPGSDVCATPPGTAPHLTGGAVDLTLANRDGRASPGTPLPACGTGPIPPPHHELRHLLSTALGAAGLANHPARWWHWSYGDRFWASVTHAPHARYGCCPP</sequence>
<gene>
    <name evidence="9" type="ORF">ACFOWZ_05865</name>
</gene>
<evidence type="ECO:0000256" key="3">
    <source>
        <dbReference type="ARBA" id="ARBA00022723"/>
    </source>
</evidence>
<evidence type="ECO:0000256" key="5">
    <source>
        <dbReference type="ARBA" id="ARBA00022833"/>
    </source>
</evidence>
<dbReference type="PANTHER" id="PTHR43126">
    <property type="entry name" value="D-ALANYL-D-ALANINE DIPEPTIDASE"/>
    <property type="match status" value="1"/>
</dbReference>
<keyword evidence="6" id="KW-0224">Dipeptidase</keyword>